<evidence type="ECO:0000313" key="3">
    <source>
        <dbReference type="Proteomes" id="UP000712600"/>
    </source>
</evidence>
<name>A0A8S9QRB0_BRACR</name>
<feature type="signal peptide" evidence="1">
    <location>
        <begin position="1"/>
        <end position="21"/>
    </location>
</feature>
<dbReference type="Proteomes" id="UP000712600">
    <property type="component" value="Unassembled WGS sequence"/>
</dbReference>
<proteinExistence type="predicted"/>
<evidence type="ECO:0000313" key="2">
    <source>
        <dbReference type="EMBL" id="KAF3556402.1"/>
    </source>
</evidence>
<sequence length="93" mass="9990">MGASIFLWIPPQLLWMPSVELLPHLEITVLPYGSDLSCLHETESRRRRLGAQLRRLGLRGWLAAGFVEGRAAAARGGGGVLLGQGFACCLSCG</sequence>
<organism evidence="2 3">
    <name type="scientific">Brassica cretica</name>
    <name type="common">Mustard</name>
    <dbReference type="NCBI Taxonomy" id="69181"/>
    <lineage>
        <taxon>Eukaryota</taxon>
        <taxon>Viridiplantae</taxon>
        <taxon>Streptophyta</taxon>
        <taxon>Embryophyta</taxon>
        <taxon>Tracheophyta</taxon>
        <taxon>Spermatophyta</taxon>
        <taxon>Magnoliopsida</taxon>
        <taxon>eudicotyledons</taxon>
        <taxon>Gunneridae</taxon>
        <taxon>Pentapetalae</taxon>
        <taxon>rosids</taxon>
        <taxon>malvids</taxon>
        <taxon>Brassicales</taxon>
        <taxon>Brassicaceae</taxon>
        <taxon>Brassiceae</taxon>
        <taxon>Brassica</taxon>
    </lineage>
</organism>
<dbReference type="EMBL" id="QGKX02000996">
    <property type="protein sequence ID" value="KAF3556402.1"/>
    <property type="molecule type" value="Genomic_DNA"/>
</dbReference>
<evidence type="ECO:0000256" key="1">
    <source>
        <dbReference type="SAM" id="SignalP"/>
    </source>
</evidence>
<accession>A0A8S9QRB0</accession>
<gene>
    <name evidence="2" type="ORF">F2Q69_00011145</name>
</gene>
<reference evidence="2" key="1">
    <citation type="submission" date="2019-12" db="EMBL/GenBank/DDBJ databases">
        <title>Genome sequencing and annotation of Brassica cretica.</title>
        <authorList>
            <person name="Studholme D.J."/>
            <person name="Sarris P."/>
        </authorList>
    </citation>
    <scope>NUCLEOTIDE SEQUENCE</scope>
    <source>
        <strain evidence="2">PFS-109/04</strain>
        <tissue evidence="2">Leaf</tissue>
    </source>
</reference>
<dbReference type="AlphaFoldDB" id="A0A8S9QRB0"/>
<keyword evidence="1" id="KW-0732">Signal</keyword>
<protein>
    <submittedName>
        <fullName evidence="2">Uncharacterized protein</fullName>
    </submittedName>
</protein>
<feature type="chain" id="PRO_5035823778" evidence="1">
    <location>
        <begin position="22"/>
        <end position="93"/>
    </location>
</feature>
<comment type="caution">
    <text evidence="2">The sequence shown here is derived from an EMBL/GenBank/DDBJ whole genome shotgun (WGS) entry which is preliminary data.</text>
</comment>